<dbReference type="FunFam" id="3.90.1530.30:FF:000001">
    <property type="entry name" value="Chromosome partitioning protein ParB"/>
    <property type="match status" value="1"/>
</dbReference>
<dbReference type="InterPro" id="IPR050336">
    <property type="entry name" value="Chromosome_partition/occlusion"/>
</dbReference>
<accession>A0A1V8M595</accession>
<organism evidence="7 8">
    <name type="scientific">Methyloprofundus sedimenti</name>
    <dbReference type="NCBI Taxonomy" id="1420851"/>
    <lineage>
        <taxon>Bacteria</taxon>
        <taxon>Pseudomonadati</taxon>
        <taxon>Pseudomonadota</taxon>
        <taxon>Gammaproteobacteria</taxon>
        <taxon>Methylococcales</taxon>
        <taxon>Methylococcaceae</taxon>
        <taxon>Methyloprofundus</taxon>
    </lineage>
</organism>
<dbReference type="EMBL" id="LPUF01000001">
    <property type="protein sequence ID" value="OQK16656.1"/>
    <property type="molecule type" value="Genomic_DNA"/>
</dbReference>
<dbReference type="PANTHER" id="PTHR33375:SF1">
    <property type="entry name" value="CHROMOSOME-PARTITIONING PROTEIN PARB-RELATED"/>
    <property type="match status" value="1"/>
</dbReference>
<protein>
    <recommendedName>
        <fullName evidence="2">Probable chromosome-partitioning protein ParB</fullName>
    </recommendedName>
</protein>
<evidence type="ECO:0000256" key="4">
    <source>
        <dbReference type="ARBA" id="ARBA00023125"/>
    </source>
</evidence>
<comment type="caution">
    <text evidence="7">The sequence shown here is derived from an EMBL/GenBank/DDBJ whole genome shotgun (WGS) entry which is preliminary data.</text>
</comment>
<dbReference type="GO" id="GO:0045881">
    <property type="term" value="P:positive regulation of sporulation resulting in formation of a cellular spore"/>
    <property type="evidence" value="ECO:0007669"/>
    <property type="project" value="TreeGrafter"/>
</dbReference>
<dbReference type="InterPro" id="IPR004437">
    <property type="entry name" value="ParB/RepB/Spo0J"/>
</dbReference>
<evidence type="ECO:0000256" key="1">
    <source>
        <dbReference type="ARBA" id="ARBA00006295"/>
    </source>
</evidence>
<dbReference type="GO" id="GO:0007059">
    <property type="term" value="P:chromosome segregation"/>
    <property type="evidence" value="ECO:0007669"/>
    <property type="project" value="UniProtKB-KW"/>
</dbReference>
<dbReference type="Pfam" id="PF02195">
    <property type="entry name" value="ParB_N"/>
    <property type="match status" value="1"/>
</dbReference>
<dbReference type="InterPro" id="IPR057240">
    <property type="entry name" value="ParB_dimer_C"/>
</dbReference>
<dbReference type="Gene3D" id="1.10.10.2830">
    <property type="match status" value="1"/>
</dbReference>
<dbReference type="CDD" id="cd16393">
    <property type="entry name" value="SPO0J_N"/>
    <property type="match status" value="1"/>
</dbReference>
<keyword evidence="3" id="KW-0159">Chromosome partition</keyword>
<evidence type="ECO:0000256" key="3">
    <source>
        <dbReference type="ARBA" id="ARBA00022829"/>
    </source>
</evidence>
<dbReference type="SMART" id="SM00470">
    <property type="entry name" value="ParB"/>
    <property type="match status" value="1"/>
</dbReference>
<dbReference type="OrthoDB" id="9802051at2"/>
<dbReference type="FunFam" id="1.10.10.2830:FF:000001">
    <property type="entry name" value="Chromosome partitioning protein ParB"/>
    <property type="match status" value="1"/>
</dbReference>
<dbReference type="GO" id="GO:0005694">
    <property type="term" value="C:chromosome"/>
    <property type="evidence" value="ECO:0007669"/>
    <property type="project" value="TreeGrafter"/>
</dbReference>
<dbReference type="InterPro" id="IPR041468">
    <property type="entry name" value="HTH_ParB/Spo0J"/>
</dbReference>
<keyword evidence="4" id="KW-0238">DNA-binding</keyword>
<dbReference type="InterPro" id="IPR036086">
    <property type="entry name" value="ParB/Sulfiredoxin_sf"/>
</dbReference>
<dbReference type="PANTHER" id="PTHR33375">
    <property type="entry name" value="CHROMOSOME-PARTITIONING PROTEIN PARB-RELATED"/>
    <property type="match status" value="1"/>
</dbReference>
<evidence type="ECO:0000256" key="2">
    <source>
        <dbReference type="ARBA" id="ARBA00022372"/>
    </source>
</evidence>
<gene>
    <name evidence="7" type="ORF">AU255_01755</name>
</gene>
<evidence type="ECO:0000259" key="6">
    <source>
        <dbReference type="SMART" id="SM00470"/>
    </source>
</evidence>
<evidence type="ECO:0000256" key="5">
    <source>
        <dbReference type="ARBA" id="ARBA00025472"/>
    </source>
</evidence>
<dbReference type="RefSeq" id="WP_080521281.1">
    <property type="nucleotide sequence ID" value="NZ_LPUF01000001.1"/>
</dbReference>
<proteinExistence type="inferred from homology"/>
<dbReference type="AlphaFoldDB" id="A0A1V8M595"/>
<feature type="domain" description="ParB-like N-terminal" evidence="6">
    <location>
        <begin position="30"/>
        <end position="120"/>
    </location>
</feature>
<comment type="function">
    <text evidence="5">Involved in chromosome partition. Localize to both poles of the predivisional cell following completion of DNA replication. Binds to the DNA origin of replication.</text>
</comment>
<dbReference type="Pfam" id="PF17762">
    <property type="entry name" value="HTH_ParB"/>
    <property type="match status" value="1"/>
</dbReference>
<keyword evidence="8" id="KW-1185">Reference proteome</keyword>
<dbReference type="Gene3D" id="3.90.1530.30">
    <property type="match status" value="1"/>
</dbReference>
<dbReference type="SUPFAM" id="SSF110849">
    <property type="entry name" value="ParB/Sulfiredoxin"/>
    <property type="match status" value="1"/>
</dbReference>
<sequence length="297" mass="33151">MAEIKRGLGKGLGALMGDMGAKESVKNNTQTLPVEYLQRGKYQPRKDIDPERLQELAESIKVQGIVQPIIVREVGYNRYEIIAGERRWRAGQLAGLADVPVLIKEIDDRAALAISLIENIQREDLNPLEESEAFHRLIDEFDLTHQQIAEAVGKSRAAVTNLLRLNDLEGEVKSLLAKGKLGMGHARALLSLESVKQIALANKVYEEGLSVRVTEKLAQDAQQEKPENKMHVSVQAHERVMDRDTQRLQEAMTSFIGAKTTIKHKQNGQGSVVISYNSLDELEGIVSRFDIQKENLV</sequence>
<dbReference type="InterPro" id="IPR003115">
    <property type="entry name" value="ParB_N"/>
</dbReference>
<evidence type="ECO:0000313" key="8">
    <source>
        <dbReference type="Proteomes" id="UP000191980"/>
    </source>
</evidence>
<dbReference type="Pfam" id="PF23552">
    <property type="entry name" value="ParB_C"/>
    <property type="match status" value="1"/>
</dbReference>
<dbReference type="GO" id="GO:0003677">
    <property type="term" value="F:DNA binding"/>
    <property type="evidence" value="ECO:0007669"/>
    <property type="project" value="UniProtKB-KW"/>
</dbReference>
<dbReference type="NCBIfam" id="TIGR00180">
    <property type="entry name" value="parB_part"/>
    <property type="match status" value="1"/>
</dbReference>
<name>A0A1V8M595_9GAMM</name>
<comment type="similarity">
    <text evidence="1">Belongs to the ParB family.</text>
</comment>
<evidence type="ECO:0000313" key="7">
    <source>
        <dbReference type="EMBL" id="OQK16656.1"/>
    </source>
</evidence>
<reference evidence="7 8" key="1">
    <citation type="submission" date="2015-12" db="EMBL/GenBank/DDBJ databases">
        <authorList>
            <person name="Shamseldin A."/>
            <person name="Moawad H."/>
            <person name="Abd El-Rahim W.M."/>
            <person name="Sadowsky M.J."/>
        </authorList>
    </citation>
    <scope>NUCLEOTIDE SEQUENCE [LARGE SCALE GENOMIC DNA]</scope>
    <source>
        <strain evidence="7 8">WF1</strain>
    </source>
</reference>
<dbReference type="STRING" id="1420851.AU255_01755"/>
<dbReference type="Proteomes" id="UP000191980">
    <property type="component" value="Unassembled WGS sequence"/>
</dbReference>